<dbReference type="Pfam" id="PF26130">
    <property type="entry name" value="PB1-like"/>
    <property type="match status" value="1"/>
</dbReference>
<dbReference type="InterPro" id="IPR004332">
    <property type="entry name" value="Transposase_MuDR"/>
</dbReference>
<dbReference type="Proteomes" id="UP001630127">
    <property type="component" value="Unassembled WGS sequence"/>
</dbReference>
<dbReference type="GO" id="GO:0005634">
    <property type="term" value="C:nucleus"/>
    <property type="evidence" value="ECO:0007669"/>
    <property type="project" value="UniProtKB-SubCell"/>
</dbReference>
<feature type="region of interest" description="Disordered" evidence="4">
    <location>
        <begin position="482"/>
        <end position="505"/>
    </location>
</feature>
<gene>
    <name evidence="6" type="ORF">ACH5RR_038920</name>
</gene>
<name>A0ABD2XWP7_9GENT</name>
<evidence type="ECO:0000313" key="6">
    <source>
        <dbReference type="EMBL" id="KAL3499827.1"/>
    </source>
</evidence>
<dbReference type="EMBL" id="JBJUIK010000016">
    <property type="protein sequence ID" value="KAL3499827.1"/>
    <property type="molecule type" value="Genomic_DNA"/>
</dbReference>
<feature type="domain" description="YDG" evidence="5">
    <location>
        <begin position="135"/>
        <end position="283"/>
    </location>
</feature>
<dbReference type="Pfam" id="PF03108">
    <property type="entry name" value="DBD_Tnp_Mut"/>
    <property type="match status" value="1"/>
</dbReference>
<dbReference type="InterPro" id="IPR015947">
    <property type="entry name" value="PUA-like_sf"/>
</dbReference>
<organism evidence="6 7">
    <name type="scientific">Cinchona calisaya</name>
    <dbReference type="NCBI Taxonomy" id="153742"/>
    <lineage>
        <taxon>Eukaryota</taxon>
        <taxon>Viridiplantae</taxon>
        <taxon>Streptophyta</taxon>
        <taxon>Embryophyta</taxon>
        <taxon>Tracheophyta</taxon>
        <taxon>Spermatophyta</taxon>
        <taxon>Magnoliopsida</taxon>
        <taxon>eudicotyledons</taxon>
        <taxon>Gunneridae</taxon>
        <taxon>Pentapetalae</taxon>
        <taxon>asterids</taxon>
        <taxon>lamiids</taxon>
        <taxon>Gentianales</taxon>
        <taxon>Rubiaceae</taxon>
        <taxon>Cinchonoideae</taxon>
        <taxon>Cinchoneae</taxon>
        <taxon>Cinchona</taxon>
    </lineage>
</organism>
<dbReference type="InterPro" id="IPR003105">
    <property type="entry name" value="SRA_YDG"/>
</dbReference>
<dbReference type="SMART" id="SM00466">
    <property type="entry name" value="SRA"/>
    <property type="match status" value="1"/>
</dbReference>
<evidence type="ECO:0000313" key="7">
    <source>
        <dbReference type="Proteomes" id="UP001630127"/>
    </source>
</evidence>
<protein>
    <recommendedName>
        <fullName evidence="5">YDG domain-containing protein</fullName>
    </recommendedName>
</protein>
<feature type="compositionally biased region" description="Basic and acidic residues" evidence="4">
    <location>
        <begin position="482"/>
        <end position="492"/>
    </location>
</feature>
<dbReference type="InterPro" id="IPR058594">
    <property type="entry name" value="PB1-like_dom_pln"/>
</dbReference>
<feature type="compositionally biased region" description="Basic and acidic residues" evidence="4">
    <location>
        <begin position="33"/>
        <end position="42"/>
    </location>
</feature>
<evidence type="ECO:0000259" key="5">
    <source>
        <dbReference type="PROSITE" id="PS51015"/>
    </source>
</evidence>
<dbReference type="InterPro" id="IPR036987">
    <property type="entry name" value="SRA-YDG_sf"/>
</dbReference>
<keyword evidence="2 3" id="KW-0539">Nucleus</keyword>
<dbReference type="Gene3D" id="2.30.280.10">
    <property type="entry name" value="SRA-YDG"/>
    <property type="match status" value="1"/>
</dbReference>
<sequence>MEEFGTREDSKTQRFTRNTVSNLENGKIMPGSTREENGDRDKRIQTEIIPSDYYSKVSVARRPCITTSTTNTTTHGDQAKKYYNKNAVTAREKVKEILQEFRAYCESNSAKRVDYLAARMIRQKFRYHPKRPFLGQVPGVEIGDEFHYRMELNVIGLHCPPQGGIEFMWNGGRIVATSVVDSGGYDNYRTNQDTLIYCGQGGYNYMNNASVGLELAEDQELKGGNLALMNTISARNPVRVIRGSKKLRANSTTYFYDGLYTVESTWEDKSLQGKKVFKFKLVRMPGQVSLLARRNLRIESHKKGFEELERVRTYSTNDIMDSFGFRGQKMRKDEGLQPCSEQIGFQVQLGEISFRVVLISVTQCILLRFIRQFVYQPEFNYVGRKVAYFDNVDPDLMSYFEVLDCLKEIGINIEIPIYYMVPNFDLEHDRRPLNFDKIVLEGFEVNRNHDVIAIYSGEDANDNNDVVDINGINNDPLVPVKGDEAGHHEEGIRGANQSEGDNDEEDDELLEFNAENEMQKLELVVGQLFSDVVEFREAVRQHSIINGFRLVRIKHDNNRITIACSKNCGWIIHARNFRGSDDSGWVDTKSIPMGPPQIRKAFGKPKKLRRKGHDKEGVASCNRVSKKGTPMHCNHCSHTDDNVRGCKNIGLIYVRKRKRVQEQGTDSSNLQDIDIGSNPNIGSLDGGRDHVEEQDPVGIHQEEEA</sequence>
<feature type="region of interest" description="Disordered" evidence="4">
    <location>
        <begin position="1"/>
        <end position="42"/>
    </location>
</feature>
<dbReference type="Pfam" id="PF02182">
    <property type="entry name" value="SAD_SRA"/>
    <property type="match status" value="1"/>
</dbReference>
<comment type="caution">
    <text evidence="6">The sequence shown here is derived from an EMBL/GenBank/DDBJ whole genome shotgun (WGS) entry which is preliminary data.</text>
</comment>
<dbReference type="PROSITE" id="PS51015">
    <property type="entry name" value="YDG"/>
    <property type="match status" value="1"/>
</dbReference>
<proteinExistence type="predicted"/>
<feature type="compositionally biased region" description="Polar residues" evidence="4">
    <location>
        <begin position="13"/>
        <end position="24"/>
    </location>
</feature>
<feature type="compositionally biased region" description="Polar residues" evidence="4">
    <location>
        <begin position="662"/>
        <end position="681"/>
    </location>
</feature>
<comment type="subcellular location">
    <subcellularLocation>
        <location evidence="1">Chromosome</location>
    </subcellularLocation>
    <subcellularLocation>
        <location evidence="3">Nucleus</location>
    </subcellularLocation>
</comment>
<evidence type="ECO:0000256" key="4">
    <source>
        <dbReference type="SAM" id="MobiDB-lite"/>
    </source>
</evidence>
<dbReference type="AlphaFoldDB" id="A0ABD2XWP7"/>
<keyword evidence="7" id="KW-1185">Reference proteome</keyword>
<evidence type="ECO:0000256" key="1">
    <source>
        <dbReference type="ARBA" id="ARBA00004286"/>
    </source>
</evidence>
<evidence type="ECO:0000256" key="3">
    <source>
        <dbReference type="PROSITE-ProRule" id="PRU00358"/>
    </source>
</evidence>
<feature type="region of interest" description="Disordered" evidence="4">
    <location>
        <begin position="658"/>
        <end position="705"/>
    </location>
</feature>
<dbReference type="GO" id="GO:0005694">
    <property type="term" value="C:chromosome"/>
    <property type="evidence" value="ECO:0007669"/>
    <property type="project" value="UniProtKB-SubCell"/>
</dbReference>
<dbReference type="SUPFAM" id="SSF88697">
    <property type="entry name" value="PUA domain-like"/>
    <property type="match status" value="1"/>
</dbReference>
<evidence type="ECO:0000256" key="2">
    <source>
        <dbReference type="ARBA" id="ARBA00023242"/>
    </source>
</evidence>
<dbReference type="PANTHER" id="PTHR45660">
    <property type="entry name" value="HISTONE-LYSINE N-METHYLTRANSFERASE SETMAR"/>
    <property type="match status" value="1"/>
</dbReference>
<feature type="compositionally biased region" description="Basic and acidic residues" evidence="4">
    <location>
        <begin position="1"/>
        <end position="12"/>
    </location>
</feature>
<reference evidence="6 7" key="1">
    <citation type="submission" date="2024-11" db="EMBL/GenBank/DDBJ databases">
        <title>A near-complete genome assembly of Cinchona calisaya.</title>
        <authorList>
            <person name="Lian D.C."/>
            <person name="Zhao X.W."/>
            <person name="Wei L."/>
        </authorList>
    </citation>
    <scope>NUCLEOTIDE SEQUENCE [LARGE SCALE GENOMIC DNA]</scope>
    <source>
        <tissue evidence="6">Nenye</tissue>
    </source>
</reference>
<dbReference type="InterPro" id="IPR051357">
    <property type="entry name" value="H3K9_HMTase_SUVAR3-9"/>
</dbReference>
<accession>A0ABD2XWP7</accession>
<dbReference type="PANTHER" id="PTHR45660:SF46">
    <property type="entry name" value="HISTONE-LYSINE N-METHYLTRANSFERASE, H3 LYSINE-9 SPECIFIC SUVH6"/>
    <property type="match status" value="1"/>
</dbReference>